<organism evidence="1 2">
    <name type="scientific">Pseudomonas abietaniphila</name>
    <dbReference type="NCBI Taxonomy" id="89065"/>
    <lineage>
        <taxon>Bacteria</taxon>
        <taxon>Pseudomonadati</taxon>
        <taxon>Pseudomonadota</taxon>
        <taxon>Gammaproteobacteria</taxon>
        <taxon>Pseudomonadales</taxon>
        <taxon>Pseudomonadaceae</taxon>
        <taxon>Pseudomonas</taxon>
    </lineage>
</organism>
<dbReference type="EMBL" id="FNCO01000021">
    <property type="protein sequence ID" value="SDJ06867.1"/>
    <property type="molecule type" value="Genomic_DNA"/>
</dbReference>
<accession>A0A1G8QQ97</accession>
<dbReference type="OrthoDB" id="6975789at2"/>
<keyword evidence="2" id="KW-1185">Reference proteome</keyword>
<protein>
    <submittedName>
        <fullName evidence="1">Uncharacterized protein</fullName>
    </submittedName>
</protein>
<evidence type="ECO:0000313" key="2">
    <source>
        <dbReference type="Proteomes" id="UP000182894"/>
    </source>
</evidence>
<gene>
    <name evidence="1" type="ORF">SAMN05216605_12127</name>
</gene>
<proteinExistence type="predicted"/>
<dbReference type="Proteomes" id="UP000182894">
    <property type="component" value="Unassembled WGS sequence"/>
</dbReference>
<evidence type="ECO:0000313" key="1">
    <source>
        <dbReference type="EMBL" id="SDJ06867.1"/>
    </source>
</evidence>
<sequence length="88" mass="9636">MSHQKNASTHSLVLVSDRQQSTILAALRHYQEFLRRDEPGVPGLRDIASDGGALIPLSIKEIDDLCEETNFGSDLKAIQVFLAACAKN</sequence>
<name>A0A1G8QQ97_9PSED</name>
<dbReference type="AlphaFoldDB" id="A0A1G8QQ97"/>
<dbReference type="RefSeq" id="WP_074758171.1">
    <property type="nucleotide sequence ID" value="NZ_FNCO01000021.1"/>
</dbReference>
<dbReference type="STRING" id="89065.SAMN05216605_12127"/>
<reference evidence="2" key="1">
    <citation type="submission" date="2016-10" db="EMBL/GenBank/DDBJ databases">
        <authorList>
            <person name="Varghese N."/>
            <person name="Submissions S."/>
        </authorList>
    </citation>
    <scope>NUCLEOTIDE SEQUENCE [LARGE SCALE GENOMIC DNA]</scope>
    <source>
        <strain evidence="2">ATCC 700689</strain>
    </source>
</reference>